<dbReference type="OrthoDB" id="657547at2759"/>
<feature type="signal peptide" evidence="2">
    <location>
        <begin position="1"/>
        <end position="17"/>
    </location>
</feature>
<feature type="compositionally biased region" description="Acidic residues" evidence="1">
    <location>
        <begin position="419"/>
        <end position="429"/>
    </location>
</feature>
<dbReference type="InterPro" id="IPR045040">
    <property type="entry name" value="PORR_fam"/>
</dbReference>
<dbReference type="EMBL" id="CM035440">
    <property type="protein sequence ID" value="KAH7283070.1"/>
    <property type="molecule type" value="Genomic_DNA"/>
</dbReference>
<dbReference type="AlphaFoldDB" id="A0A8T2QHJ4"/>
<evidence type="ECO:0000256" key="1">
    <source>
        <dbReference type="SAM" id="MobiDB-lite"/>
    </source>
</evidence>
<gene>
    <name evidence="4" type="ORF">KP509_35G059500</name>
</gene>
<feature type="compositionally biased region" description="Basic and acidic residues" evidence="1">
    <location>
        <begin position="478"/>
        <end position="490"/>
    </location>
</feature>
<reference evidence="4" key="1">
    <citation type="submission" date="2021-08" db="EMBL/GenBank/DDBJ databases">
        <title>WGS assembly of Ceratopteris richardii.</title>
        <authorList>
            <person name="Marchant D.B."/>
            <person name="Chen G."/>
            <person name="Jenkins J."/>
            <person name="Shu S."/>
            <person name="Leebens-Mack J."/>
            <person name="Grimwood J."/>
            <person name="Schmutz J."/>
            <person name="Soltis P."/>
            <person name="Soltis D."/>
            <person name="Chen Z.-H."/>
        </authorList>
    </citation>
    <scope>NUCLEOTIDE SEQUENCE</scope>
    <source>
        <strain evidence="4">Whitten #5841</strain>
        <tissue evidence="4">Leaf</tissue>
    </source>
</reference>
<dbReference type="PANTHER" id="PTHR31476:SF11">
    <property type="entry name" value="UBIQUITIN CARBOXYL-TERMINAL HYDROLASE FAMILY PROTEIN"/>
    <property type="match status" value="1"/>
</dbReference>
<accession>A0A8T2QHJ4</accession>
<sequence length="621" mass="71717">MWVSRALLVHRVFAVSGCCFSASQHGIRDVLCSSSPCQPGHRLLKCRSIVYNKITKNKLLMNKTRDSAYENFMDDEKKMNLLKRIIKLLLKQPDKRILYRYMLGRGRYCGLVKPQKMGHILDKYPRVIRVYRNPNELDVWVTLARPILALLEEDKRLKEERAQFAAERLRKVLMMSATRRIRLDRINYLKDELGLPDNFKRTVIKANPHLFKLVITKANLEKGMSPSVKLLEWDEKFAVPAIDAYRADPATTSGLNEEEKMKKAYSFPINLPPGFKIKKSFRQKLRKWQELPYRSPYADTSDLDMKSEEALKRAVAVVHEFLHVTVEKRTKINHLAHLREDYKLPEKLGKTVLQNPGIFYMSTKSNTQTIFLREGYKKGVLLDKDPLFSIKEKFLELIRMGRRSTKAPKRDASVTSDSDTTDSDTNDSDMITDAEEIDETMESAALEGGAVEIKELEDSDSCNSDKEEDEVLEEEYDRDGHLLSDQDGTHHKGMNTVSEDESWSSGIYSEGEDSSDSESSVPFHETNVGKSTTFQNGLDAGNEKVEVSNSETDEFCPQKDEKLFEDPFETEDDNEEWSIQDIHRMKSLSDKKGKNEFKTAHSCHRIRRTSHHKRHRGKWRH</sequence>
<dbReference type="PANTHER" id="PTHR31476">
    <property type="entry name" value="PROTEIN WHAT'S THIS FACTOR 1 HOMOLOG, CHLOROPLASTIC"/>
    <property type="match status" value="1"/>
</dbReference>
<keyword evidence="5" id="KW-1185">Reference proteome</keyword>
<feature type="region of interest" description="Disordered" evidence="1">
    <location>
        <begin position="447"/>
        <end position="560"/>
    </location>
</feature>
<dbReference type="GO" id="GO:0003723">
    <property type="term" value="F:RNA binding"/>
    <property type="evidence" value="ECO:0007669"/>
    <property type="project" value="InterPro"/>
</dbReference>
<feature type="chain" id="PRO_5035798684" description="PORR domain-containing protein" evidence="2">
    <location>
        <begin position="18"/>
        <end position="621"/>
    </location>
</feature>
<name>A0A8T2QHJ4_CERRI</name>
<feature type="region of interest" description="Disordered" evidence="1">
    <location>
        <begin position="585"/>
        <end position="621"/>
    </location>
</feature>
<feature type="compositionally biased region" description="Basic residues" evidence="1">
    <location>
        <begin position="601"/>
        <end position="621"/>
    </location>
</feature>
<feature type="compositionally biased region" description="Acidic residues" evidence="1">
    <location>
        <begin position="455"/>
        <end position="477"/>
    </location>
</feature>
<feature type="region of interest" description="Disordered" evidence="1">
    <location>
        <begin position="405"/>
        <end position="429"/>
    </location>
</feature>
<feature type="domain" description="PORR" evidence="3">
    <location>
        <begin position="65"/>
        <end position="402"/>
    </location>
</feature>
<proteinExistence type="predicted"/>
<evidence type="ECO:0000313" key="5">
    <source>
        <dbReference type="Proteomes" id="UP000825935"/>
    </source>
</evidence>
<feature type="compositionally biased region" description="Basic and acidic residues" evidence="1">
    <location>
        <begin position="585"/>
        <end position="599"/>
    </location>
</feature>
<keyword evidence="2" id="KW-0732">Signal</keyword>
<dbReference type="Proteomes" id="UP000825935">
    <property type="component" value="Chromosome 35"/>
</dbReference>
<evidence type="ECO:0000313" key="4">
    <source>
        <dbReference type="EMBL" id="KAH7283070.1"/>
    </source>
</evidence>
<comment type="caution">
    <text evidence="4">The sequence shown here is derived from an EMBL/GenBank/DDBJ whole genome shotgun (WGS) entry which is preliminary data.</text>
</comment>
<evidence type="ECO:0000259" key="3">
    <source>
        <dbReference type="Pfam" id="PF11955"/>
    </source>
</evidence>
<dbReference type="OMA" id="RDSAYEN"/>
<organism evidence="4 5">
    <name type="scientific">Ceratopteris richardii</name>
    <name type="common">Triangle waterfern</name>
    <dbReference type="NCBI Taxonomy" id="49495"/>
    <lineage>
        <taxon>Eukaryota</taxon>
        <taxon>Viridiplantae</taxon>
        <taxon>Streptophyta</taxon>
        <taxon>Embryophyta</taxon>
        <taxon>Tracheophyta</taxon>
        <taxon>Polypodiopsida</taxon>
        <taxon>Polypodiidae</taxon>
        <taxon>Polypodiales</taxon>
        <taxon>Pteridineae</taxon>
        <taxon>Pteridaceae</taxon>
        <taxon>Parkerioideae</taxon>
        <taxon>Ceratopteris</taxon>
    </lineage>
</organism>
<dbReference type="InterPro" id="IPR021099">
    <property type="entry name" value="PORR_domain"/>
</dbReference>
<dbReference type="Pfam" id="PF11955">
    <property type="entry name" value="PORR"/>
    <property type="match status" value="1"/>
</dbReference>
<evidence type="ECO:0000256" key="2">
    <source>
        <dbReference type="SAM" id="SignalP"/>
    </source>
</evidence>
<protein>
    <recommendedName>
        <fullName evidence="3">PORR domain-containing protein</fullName>
    </recommendedName>
</protein>